<protein>
    <recommendedName>
        <fullName evidence="3">Bacteriophage lambda Replication protein O N-terminal domain-containing protein</fullName>
    </recommendedName>
</protein>
<reference evidence="2" key="1">
    <citation type="submission" date="2018-05" db="EMBL/GenBank/DDBJ databases">
        <authorList>
            <person name="Lanie J.A."/>
            <person name="Ng W.-L."/>
            <person name="Kazmierczak K.M."/>
            <person name="Andrzejewski T.M."/>
            <person name="Davidsen T.M."/>
            <person name="Wayne K.J."/>
            <person name="Tettelin H."/>
            <person name="Glass J.I."/>
            <person name="Rusch D."/>
            <person name="Podicherti R."/>
            <person name="Tsui H.-C.T."/>
            <person name="Winkler M.E."/>
        </authorList>
    </citation>
    <scope>NUCLEOTIDE SEQUENCE</scope>
</reference>
<feature type="region of interest" description="Disordered" evidence="1">
    <location>
        <begin position="105"/>
        <end position="146"/>
    </location>
</feature>
<evidence type="ECO:0008006" key="3">
    <source>
        <dbReference type="Google" id="ProtNLM"/>
    </source>
</evidence>
<evidence type="ECO:0000313" key="2">
    <source>
        <dbReference type="EMBL" id="SVB68100.1"/>
    </source>
</evidence>
<dbReference type="AlphaFoldDB" id="A0A382FYP7"/>
<sequence>MMPLGDTSPFQGWIKLNRGTSTNELLKRPKAFVLLSTIALRAWRSSAFNEKGLALGEAFLGDHENQGLTRAEYRTSLGYLKKHRFITIRTTNRGTVAKLLEQPVFDINTDPGDPQSGQKVTRRQPSRDHQATTNKNGKKLKNHKNG</sequence>
<evidence type="ECO:0000256" key="1">
    <source>
        <dbReference type="SAM" id="MobiDB-lite"/>
    </source>
</evidence>
<name>A0A382FYP7_9ZZZZ</name>
<feature type="non-terminal residue" evidence="2">
    <location>
        <position position="146"/>
    </location>
</feature>
<feature type="compositionally biased region" description="Basic residues" evidence="1">
    <location>
        <begin position="136"/>
        <end position="146"/>
    </location>
</feature>
<organism evidence="2">
    <name type="scientific">marine metagenome</name>
    <dbReference type="NCBI Taxonomy" id="408172"/>
    <lineage>
        <taxon>unclassified sequences</taxon>
        <taxon>metagenomes</taxon>
        <taxon>ecological metagenomes</taxon>
    </lineage>
</organism>
<proteinExistence type="predicted"/>
<dbReference type="EMBL" id="UINC01052597">
    <property type="protein sequence ID" value="SVB68100.1"/>
    <property type="molecule type" value="Genomic_DNA"/>
</dbReference>
<gene>
    <name evidence="2" type="ORF">METZ01_LOCUS220954</name>
</gene>
<accession>A0A382FYP7</accession>